<organism evidence="1 2">
    <name type="scientific">Lactuca virosa</name>
    <dbReference type="NCBI Taxonomy" id="75947"/>
    <lineage>
        <taxon>Eukaryota</taxon>
        <taxon>Viridiplantae</taxon>
        <taxon>Streptophyta</taxon>
        <taxon>Embryophyta</taxon>
        <taxon>Tracheophyta</taxon>
        <taxon>Spermatophyta</taxon>
        <taxon>Magnoliopsida</taxon>
        <taxon>eudicotyledons</taxon>
        <taxon>Gunneridae</taxon>
        <taxon>Pentapetalae</taxon>
        <taxon>asterids</taxon>
        <taxon>campanulids</taxon>
        <taxon>Asterales</taxon>
        <taxon>Asteraceae</taxon>
        <taxon>Cichorioideae</taxon>
        <taxon>Cichorieae</taxon>
        <taxon>Lactucinae</taxon>
        <taxon>Lactuca</taxon>
    </lineage>
</organism>
<dbReference type="Proteomes" id="UP001157418">
    <property type="component" value="Unassembled WGS sequence"/>
</dbReference>
<keyword evidence="2" id="KW-1185">Reference proteome</keyword>
<gene>
    <name evidence="1" type="ORF">LVIROSA_LOCUS14399</name>
</gene>
<dbReference type="EMBL" id="CAKMRJ010002223">
    <property type="protein sequence ID" value="CAH1427391.1"/>
    <property type="molecule type" value="Genomic_DNA"/>
</dbReference>
<sequence length="130" mass="14371">MRATRSIGEFSSDRWEVGPSIWCSAFKVVGSTFLLPRLLRPSLQGVLDIGMDVAVKRLSKSSGQGVDADVVALAKTLNKIIILADAKDKKLCRFVFFKIVHKLGIRGDDTPDDEFTPLCRIPHQASSNRK</sequence>
<dbReference type="AlphaFoldDB" id="A0AAU9MPJ7"/>
<proteinExistence type="predicted"/>
<evidence type="ECO:0000313" key="1">
    <source>
        <dbReference type="EMBL" id="CAH1427391.1"/>
    </source>
</evidence>
<comment type="caution">
    <text evidence="1">The sequence shown here is derived from an EMBL/GenBank/DDBJ whole genome shotgun (WGS) entry which is preliminary data.</text>
</comment>
<reference evidence="1 2" key="1">
    <citation type="submission" date="2022-01" db="EMBL/GenBank/DDBJ databases">
        <authorList>
            <person name="Xiong W."/>
            <person name="Schranz E."/>
        </authorList>
    </citation>
    <scope>NUCLEOTIDE SEQUENCE [LARGE SCALE GENOMIC DNA]</scope>
</reference>
<name>A0AAU9MPJ7_9ASTR</name>
<accession>A0AAU9MPJ7</accession>
<protein>
    <submittedName>
        <fullName evidence="1">Uncharacterized protein</fullName>
    </submittedName>
</protein>
<evidence type="ECO:0000313" key="2">
    <source>
        <dbReference type="Proteomes" id="UP001157418"/>
    </source>
</evidence>